<proteinExistence type="predicted"/>
<reference evidence="2 3" key="1">
    <citation type="submission" date="2019-02" db="EMBL/GenBank/DDBJ databases">
        <title>Genome sequencing of the rare red list fungi Dentipellis fragilis.</title>
        <authorList>
            <person name="Buettner E."/>
            <person name="Kellner H."/>
        </authorList>
    </citation>
    <scope>NUCLEOTIDE SEQUENCE [LARGE SCALE GENOMIC DNA]</scope>
    <source>
        <strain evidence="2 3">DSM 105465</strain>
    </source>
</reference>
<organism evidence="2 3">
    <name type="scientific">Dentipellis fragilis</name>
    <dbReference type="NCBI Taxonomy" id="205917"/>
    <lineage>
        <taxon>Eukaryota</taxon>
        <taxon>Fungi</taxon>
        <taxon>Dikarya</taxon>
        <taxon>Basidiomycota</taxon>
        <taxon>Agaricomycotina</taxon>
        <taxon>Agaricomycetes</taxon>
        <taxon>Russulales</taxon>
        <taxon>Hericiaceae</taxon>
        <taxon>Dentipellis</taxon>
    </lineage>
</organism>
<evidence type="ECO:0000256" key="1">
    <source>
        <dbReference type="ARBA" id="ARBA00023002"/>
    </source>
</evidence>
<dbReference type="PANTHER" id="PTHR35870:SF1">
    <property type="entry name" value="PROTEIN, PUTATIVE (AFU_ORTHOLOGUE AFUA_5G03330)-RELATED"/>
    <property type="match status" value="1"/>
</dbReference>
<evidence type="ECO:0000313" key="2">
    <source>
        <dbReference type="EMBL" id="TFY61421.1"/>
    </source>
</evidence>
<comment type="caution">
    <text evidence="2">The sequence shown here is derived from an EMBL/GenBank/DDBJ whole genome shotgun (WGS) entry which is preliminary data.</text>
</comment>
<dbReference type="AlphaFoldDB" id="A0A4Y9YIZ0"/>
<sequence>MPEQSLFSSAQITPTLLNTTTDTLNTTMSAATGNTLNQELTKRLYTVPAGARGNIPLPGPDVASRKRLVEKLLHNQKHFHTYFNDMRFHNHSTHHMFAIYALGATPELLDAAYATHVQYQKPLVRSPHSITDANFLDHLDEDEYYEAYLAYFLNYLDTHNIAETVDRFIFSPEYNYIPNLDDLNARDKKNGGKGAKQKTNNFWTGLAMTAVHPPFQTPIVPYSLFSSHPDFTAAPSASLLKRLASLTVTSKSAPSTPLKPTFSLHQRILADPSLTAGVAIDVSSPKKYEDLIEHSGDRLHELVTEWYEKWLEGATTNEEVESRLEAMVEEVIWGNVMWFGVGGWAGPGKKDGQNINADFYMMHLVTSAHFLPNFALLPSASNPATVNPPLSLANRLLLVRTYFAQSIGWYIARGRPALPLAEFYAATANHVASPIPPPSKREKGDVKEGTIAMMSFKSALEAGSNPWMRIIQNTLVHTSEHLCKLQRSLAFFAVKYGNRDAGDFAGSPLEGSEKLDSTLFARVAGLAMERLGLANEGGKIEFFDLVGFYGVERNGDEPYDAE</sequence>
<keyword evidence="3" id="KW-1185">Reference proteome</keyword>
<evidence type="ECO:0000313" key="3">
    <source>
        <dbReference type="Proteomes" id="UP000298327"/>
    </source>
</evidence>
<dbReference type="OrthoDB" id="10004862at2759"/>
<keyword evidence="1" id="KW-0560">Oxidoreductase</keyword>
<dbReference type="EMBL" id="SEOQ01000511">
    <property type="protein sequence ID" value="TFY61421.1"/>
    <property type="molecule type" value="Genomic_DNA"/>
</dbReference>
<dbReference type="GO" id="GO:0016491">
    <property type="term" value="F:oxidoreductase activity"/>
    <property type="evidence" value="ECO:0007669"/>
    <property type="project" value="UniProtKB-KW"/>
</dbReference>
<accession>A0A4Y9YIZ0</accession>
<dbReference type="STRING" id="205917.A0A4Y9YIZ0"/>
<protein>
    <submittedName>
        <fullName evidence="2">Uncharacterized protein</fullName>
    </submittedName>
</protein>
<dbReference type="Proteomes" id="UP000298327">
    <property type="component" value="Unassembled WGS sequence"/>
</dbReference>
<dbReference type="Pfam" id="PF14027">
    <property type="entry name" value="Questin_oxidase"/>
    <property type="match status" value="1"/>
</dbReference>
<dbReference type="PANTHER" id="PTHR35870">
    <property type="entry name" value="PROTEIN, PUTATIVE (AFU_ORTHOLOGUE AFUA_5G03330)-RELATED"/>
    <property type="match status" value="1"/>
</dbReference>
<dbReference type="InterPro" id="IPR025337">
    <property type="entry name" value="Questin_oxidase-like"/>
</dbReference>
<gene>
    <name evidence="2" type="ORF">EVG20_g7066</name>
</gene>
<name>A0A4Y9YIZ0_9AGAM</name>